<accession>A0ABP0MYJ1</accession>
<protein>
    <recommendedName>
        <fullName evidence="3">cellulase</fullName>
        <ecNumber evidence="3">3.2.1.4</ecNumber>
    </recommendedName>
</protein>
<evidence type="ECO:0000313" key="11">
    <source>
        <dbReference type="EMBL" id="CAK9056592.1"/>
    </source>
</evidence>
<dbReference type="EC" id="3.2.1.4" evidence="3"/>
<dbReference type="InterPro" id="IPR001722">
    <property type="entry name" value="Glyco_hydro_7"/>
</dbReference>
<keyword evidence="9" id="KW-0624">Polysaccharide degradation</keyword>
<dbReference type="Pfam" id="PF00840">
    <property type="entry name" value="Glyco_hydro_7"/>
    <property type="match status" value="1"/>
</dbReference>
<dbReference type="SUPFAM" id="SSF49899">
    <property type="entry name" value="Concanavalin A-like lectins/glucanases"/>
    <property type="match status" value="1"/>
</dbReference>
<evidence type="ECO:0000256" key="3">
    <source>
        <dbReference type="ARBA" id="ARBA00012601"/>
    </source>
</evidence>
<reference evidence="11 12" key="1">
    <citation type="submission" date="2024-02" db="EMBL/GenBank/DDBJ databases">
        <authorList>
            <person name="Chen Y."/>
            <person name="Shah S."/>
            <person name="Dougan E. K."/>
            <person name="Thang M."/>
            <person name="Chan C."/>
        </authorList>
    </citation>
    <scope>NUCLEOTIDE SEQUENCE [LARGE SCALE GENOMIC DNA]</scope>
</reference>
<dbReference type="PRINTS" id="PR00734">
    <property type="entry name" value="GLHYDRLASE7"/>
</dbReference>
<proteinExistence type="inferred from homology"/>
<evidence type="ECO:0000256" key="5">
    <source>
        <dbReference type="ARBA" id="ARBA00023001"/>
    </source>
</evidence>
<dbReference type="EMBL" id="CAXAMN010020779">
    <property type="protein sequence ID" value="CAK9056592.1"/>
    <property type="molecule type" value="Genomic_DNA"/>
</dbReference>
<keyword evidence="10" id="KW-0732">Signal</keyword>
<dbReference type="InterPro" id="IPR037019">
    <property type="entry name" value="Glyco_hydro_7_sf"/>
</dbReference>
<keyword evidence="6" id="KW-0325">Glycoprotein</keyword>
<comment type="catalytic activity">
    <reaction evidence="1">
        <text>Endohydrolysis of (1-&gt;4)-beta-D-glucosidic linkages in cellulose, lichenin and cereal beta-D-glucans.</text>
        <dbReference type="EC" id="3.2.1.4"/>
    </reaction>
</comment>
<organism evidence="11 12">
    <name type="scientific">Durusdinium trenchii</name>
    <dbReference type="NCBI Taxonomy" id="1381693"/>
    <lineage>
        <taxon>Eukaryota</taxon>
        <taxon>Sar</taxon>
        <taxon>Alveolata</taxon>
        <taxon>Dinophyceae</taxon>
        <taxon>Suessiales</taxon>
        <taxon>Symbiodiniaceae</taxon>
        <taxon>Durusdinium</taxon>
    </lineage>
</organism>
<feature type="chain" id="PRO_5046495238" description="cellulase" evidence="10">
    <location>
        <begin position="18"/>
        <end position="311"/>
    </location>
</feature>
<evidence type="ECO:0000256" key="9">
    <source>
        <dbReference type="ARBA" id="ARBA00023326"/>
    </source>
</evidence>
<name>A0ABP0MYJ1_9DINO</name>
<keyword evidence="12" id="KW-1185">Reference proteome</keyword>
<keyword evidence="8" id="KW-0326">Glycosidase</keyword>
<comment type="caution">
    <text evidence="11">The sequence shown here is derived from an EMBL/GenBank/DDBJ whole genome shotgun (WGS) entry which is preliminary data.</text>
</comment>
<evidence type="ECO:0000313" key="12">
    <source>
        <dbReference type="Proteomes" id="UP001642484"/>
    </source>
</evidence>
<evidence type="ECO:0000256" key="10">
    <source>
        <dbReference type="SAM" id="SignalP"/>
    </source>
</evidence>
<evidence type="ECO:0000256" key="7">
    <source>
        <dbReference type="ARBA" id="ARBA00023277"/>
    </source>
</evidence>
<dbReference type="Proteomes" id="UP001642484">
    <property type="component" value="Unassembled WGS sequence"/>
</dbReference>
<evidence type="ECO:0000256" key="2">
    <source>
        <dbReference type="ARBA" id="ARBA00006044"/>
    </source>
</evidence>
<comment type="similarity">
    <text evidence="2">Belongs to the glycosyl hydrolase 7 (cellulase C) family.</text>
</comment>
<dbReference type="PANTHER" id="PTHR33753:SF1">
    <property type="entry name" value="ENDO-BETA-1,4-GLUCANASE CELB"/>
    <property type="match status" value="1"/>
</dbReference>
<evidence type="ECO:0000256" key="4">
    <source>
        <dbReference type="ARBA" id="ARBA00022801"/>
    </source>
</evidence>
<evidence type="ECO:0000256" key="8">
    <source>
        <dbReference type="ARBA" id="ARBA00023295"/>
    </source>
</evidence>
<feature type="signal peptide" evidence="10">
    <location>
        <begin position="1"/>
        <end position="17"/>
    </location>
</feature>
<dbReference type="InterPro" id="IPR013320">
    <property type="entry name" value="ConA-like_dom_sf"/>
</dbReference>
<keyword evidence="4" id="KW-0378">Hydrolase</keyword>
<evidence type="ECO:0000256" key="1">
    <source>
        <dbReference type="ARBA" id="ARBA00000966"/>
    </source>
</evidence>
<gene>
    <name evidence="11" type="ORF">CCMP2556_LOCUS28025</name>
</gene>
<dbReference type="PANTHER" id="PTHR33753">
    <property type="entry name" value="1,4-BETA-D-GLUCAN CELLOBIOHYDROLASE B"/>
    <property type="match status" value="1"/>
</dbReference>
<keyword evidence="7" id="KW-0119">Carbohydrate metabolism</keyword>
<evidence type="ECO:0000256" key="6">
    <source>
        <dbReference type="ARBA" id="ARBA00023180"/>
    </source>
</evidence>
<sequence>MKFTWLIGSTFLPWTCAQHAGTVVPEESPSLVIQECTKAGGCQDEKAGLVLDSNWRWVHNVGGYQNCFSDKGWNPTFCPDPESCKKNCSLEGVTAKGYKKTYGVREIDDGRGVKLDFMTQGGNVGSRLYVTDGEESYKMFKLLNREFTLDVDVHKLNCGMNGAVYFIEMDKDGGKGKDGNLAGAKFGTGYCDAQCPHEKFETNASRGICCVEMDIWEANKHATAFTPHPCSTVGPQKCMGDIECGYGENGERWMGLCDKDGCDLNTYRTSTAASMSILAQHGCVGSTTQVTLDIRHPTRDILRTDTATDHF</sequence>
<dbReference type="Gene3D" id="2.70.100.10">
    <property type="entry name" value="Glycoside hydrolase, family 7, domain"/>
    <property type="match status" value="1"/>
</dbReference>
<keyword evidence="5" id="KW-0136">Cellulose degradation</keyword>